<proteinExistence type="predicted"/>
<accession>A0A8B7N865</accession>
<name>A0A8B7N865_HYAAZ</name>
<reference evidence="3" key="1">
    <citation type="submission" date="2025-08" db="UniProtKB">
        <authorList>
            <consortium name="RefSeq"/>
        </authorList>
    </citation>
    <scope>IDENTIFICATION</scope>
    <source>
        <tissue evidence="3">Whole organism</tissue>
    </source>
</reference>
<evidence type="ECO:0000256" key="1">
    <source>
        <dbReference type="SAM" id="SignalP"/>
    </source>
</evidence>
<evidence type="ECO:0000313" key="3">
    <source>
        <dbReference type="RefSeq" id="XP_018010036.1"/>
    </source>
</evidence>
<dbReference type="KEGG" id="hazt:108667514"/>
<dbReference type="AlphaFoldDB" id="A0A8B7N865"/>
<feature type="signal peptide" evidence="1">
    <location>
        <begin position="1"/>
        <end position="22"/>
    </location>
</feature>
<sequence>MRKMECLRTLSAFHFWFHVCLAFYFVTTQATCEALRDEKSDFTNHSASPDPSAVHDSFTGTSLEGNATVLVNDTNTQQHFLNDTNTQQQFLNDTNTPASGNSSTKDHFTDLQHPAPIGCTVSYFSSKTVPCALALEYRGSPPAWFLKEHLPDSLSAISTTLLSQFGSEQVCGCRRPDLSSTCPPDLHQAAAIITAACPEA</sequence>
<keyword evidence="2" id="KW-1185">Reference proteome</keyword>
<feature type="chain" id="PRO_5034479181" evidence="1">
    <location>
        <begin position="23"/>
        <end position="200"/>
    </location>
</feature>
<gene>
    <name evidence="3" type="primary">LOC108667514</name>
</gene>
<evidence type="ECO:0000313" key="2">
    <source>
        <dbReference type="Proteomes" id="UP000694843"/>
    </source>
</evidence>
<organism evidence="2 3">
    <name type="scientific">Hyalella azteca</name>
    <name type="common">Amphipod</name>
    <dbReference type="NCBI Taxonomy" id="294128"/>
    <lineage>
        <taxon>Eukaryota</taxon>
        <taxon>Metazoa</taxon>
        <taxon>Ecdysozoa</taxon>
        <taxon>Arthropoda</taxon>
        <taxon>Crustacea</taxon>
        <taxon>Multicrustacea</taxon>
        <taxon>Malacostraca</taxon>
        <taxon>Eumalacostraca</taxon>
        <taxon>Peracarida</taxon>
        <taxon>Amphipoda</taxon>
        <taxon>Senticaudata</taxon>
        <taxon>Talitrida</taxon>
        <taxon>Talitroidea</taxon>
        <taxon>Hyalellidae</taxon>
        <taxon>Hyalella</taxon>
    </lineage>
</organism>
<dbReference type="GeneID" id="108667514"/>
<dbReference type="RefSeq" id="XP_018010036.1">
    <property type="nucleotide sequence ID" value="XM_018154547.1"/>
</dbReference>
<protein>
    <submittedName>
        <fullName evidence="3">Uncharacterized protein LOC108667514</fullName>
    </submittedName>
</protein>
<keyword evidence="1" id="KW-0732">Signal</keyword>
<dbReference type="Proteomes" id="UP000694843">
    <property type="component" value="Unplaced"/>
</dbReference>